<keyword evidence="2" id="KW-0238">DNA-binding</keyword>
<dbReference type="Proteomes" id="UP001559025">
    <property type="component" value="Unassembled WGS sequence"/>
</dbReference>
<dbReference type="PANTHER" id="PTHR30136">
    <property type="entry name" value="HELIX-TURN-HELIX TRANSCRIPTIONAL REGULATOR, ICLR FAMILY"/>
    <property type="match status" value="1"/>
</dbReference>
<name>A0ABV3WWQ8_9HYPH</name>
<dbReference type="InterPro" id="IPR036388">
    <property type="entry name" value="WH-like_DNA-bd_sf"/>
</dbReference>
<dbReference type="RefSeq" id="WP_368803512.1">
    <property type="nucleotide sequence ID" value="NZ_JAZHFV010000004.1"/>
</dbReference>
<dbReference type="Pfam" id="PF01614">
    <property type="entry name" value="IclR_C"/>
    <property type="match status" value="1"/>
</dbReference>
<proteinExistence type="predicted"/>
<dbReference type="InterPro" id="IPR029016">
    <property type="entry name" value="GAF-like_dom_sf"/>
</dbReference>
<evidence type="ECO:0000256" key="2">
    <source>
        <dbReference type="ARBA" id="ARBA00023125"/>
    </source>
</evidence>
<dbReference type="InterPro" id="IPR036390">
    <property type="entry name" value="WH_DNA-bd_sf"/>
</dbReference>
<comment type="caution">
    <text evidence="6">The sequence shown here is derived from an EMBL/GenBank/DDBJ whole genome shotgun (WGS) entry which is preliminary data.</text>
</comment>
<dbReference type="PANTHER" id="PTHR30136:SF35">
    <property type="entry name" value="HTH-TYPE TRANSCRIPTIONAL REGULATOR RV1719"/>
    <property type="match status" value="1"/>
</dbReference>
<accession>A0ABV3WWQ8</accession>
<evidence type="ECO:0000256" key="1">
    <source>
        <dbReference type="ARBA" id="ARBA00023015"/>
    </source>
</evidence>
<keyword evidence="3" id="KW-0804">Transcription</keyword>
<evidence type="ECO:0000256" key="3">
    <source>
        <dbReference type="ARBA" id="ARBA00023163"/>
    </source>
</evidence>
<dbReference type="InterPro" id="IPR050707">
    <property type="entry name" value="HTH_MetabolicPath_Reg"/>
</dbReference>
<evidence type="ECO:0000313" key="7">
    <source>
        <dbReference type="Proteomes" id="UP001559025"/>
    </source>
</evidence>
<protein>
    <submittedName>
        <fullName evidence="6">IclR family transcriptional regulator</fullName>
    </submittedName>
</protein>
<evidence type="ECO:0000313" key="6">
    <source>
        <dbReference type="EMBL" id="MEX4008504.1"/>
    </source>
</evidence>
<dbReference type="Gene3D" id="1.10.10.10">
    <property type="entry name" value="Winged helix-like DNA-binding domain superfamily/Winged helix DNA-binding domain"/>
    <property type="match status" value="1"/>
</dbReference>
<gene>
    <name evidence="6" type="ORF">V1479_14420</name>
</gene>
<keyword evidence="1" id="KW-0805">Transcription regulation</keyword>
<dbReference type="PROSITE" id="PS51078">
    <property type="entry name" value="ICLR_ED"/>
    <property type="match status" value="1"/>
</dbReference>
<feature type="domain" description="IclR-ED" evidence="5">
    <location>
        <begin position="64"/>
        <end position="241"/>
    </location>
</feature>
<reference evidence="6 7" key="1">
    <citation type="submission" date="2024-01" db="EMBL/GenBank/DDBJ databases">
        <title>New evidence supports the origin of RcGTA from prophage.</title>
        <authorList>
            <person name="Xu Y."/>
            <person name="Liu B."/>
            <person name="Chen F."/>
        </authorList>
    </citation>
    <scope>NUCLEOTIDE SEQUENCE [LARGE SCALE GENOMIC DNA]</scope>
    <source>
        <strain evidence="6 7">CBW1107-2</strain>
    </source>
</reference>
<dbReference type="Gene3D" id="3.30.450.40">
    <property type="match status" value="1"/>
</dbReference>
<sequence length="250" mass="27144">MIRAVGRALAIFDAFDEAHLSLSLQEIGARINMPKATTFRLVHTLERAGFLVRLDNQQYCLSLKVVRLAGLVKGTIGIREVARPAMIEVARETGETVTINALTGHQRLCIDVIDTPSPLMTIVRAGEQLPLLHGATGKALLAYRAADEITKIIAATPGGDHVDRAELDAELEQVRRLGYALTSGQRVPGITAIAVPLRDMREEVVYSLALTGPSVRMDENRERFAEIMLNAGAEISSRLGSIEASRALTL</sequence>
<dbReference type="InterPro" id="IPR014757">
    <property type="entry name" value="Tscrpt_reg_IclR_C"/>
</dbReference>
<dbReference type="Pfam" id="PF09339">
    <property type="entry name" value="HTH_IclR"/>
    <property type="match status" value="1"/>
</dbReference>
<feature type="domain" description="HTH iclR-type" evidence="4">
    <location>
        <begin position="2"/>
        <end position="63"/>
    </location>
</feature>
<dbReference type="PROSITE" id="PS51077">
    <property type="entry name" value="HTH_ICLR"/>
    <property type="match status" value="1"/>
</dbReference>
<evidence type="ECO:0000259" key="5">
    <source>
        <dbReference type="PROSITE" id="PS51078"/>
    </source>
</evidence>
<dbReference type="InterPro" id="IPR005471">
    <property type="entry name" value="Tscrpt_reg_IclR_N"/>
</dbReference>
<evidence type="ECO:0000259" key="4">
    <source>
        <dbReference type="PROSITE" id="PS51077"/>
    </source>
</evidence>
<dbReference type="SUPFAM" id="SSF46785">
    <property type="entry name" value="Winged helix' DNA-binding domain"/>
    <property type="match status" value="1"/>
</dbReference>
<dbReference type="EMBL" id="JAZHFV010000004">
    <property type="protein sequence ID" value="MEX4008504.1"/>
    <property type="molecule type" value="Genomic_DNA"/>
</dbReference>
<organism evidence="6 7">
    <name type="scientific">Neoaquamicrobium sediminum</name>
    <dbReference type="NCBI Taxonomy" id="1849104"/>
    <lineage>
        <taxon>Bacteria</taxon>
        <taxon>Pseudomonadati</taxon>
        <taxon>Pseudomonadota</taxon>
        <taxon>Alphaproteobacteria</taxon>
        <taxon>Hyphomicrobiales</taxon>
        <taxon>Phyllobacteriaceae</taxon>
        <taxon>Neoaquamicrobium</taxon>
    </lineage>
</organism>
<dbReference type="SUPFAM" id="SSF55781">
    <property type="entry name" value="GAF domain-like"/>
    <property type="match status" value="1"/>
</dbReference>
<dbReference type="SMART" id="SM00346">
    <property type="entry name" value="HTH_ICLR"/>
    <property type="match status" value="1"/>
</dbReference>
<keyword evidence="7" id="KW-1185">Reference proteome</keyword>